<accession>A0A1H8III8</accession>
<protein>
    <submittedName>
        <fullName evidence="6">TetR/AcrR family transcriptional regulator, transcriptional repressor for nem operon</fullName>
    </submittedName>
</protein>
<evidence type="ECO:0000313" key="6">
    <source>
        <dbReference type="EMBL" id="SEN67548.1"/>
    </source>
</evidence>
<evidence type="ECO:0000256" key="4">
    <source>
        <dbReference type="PROSITE-ProRule" id="PRU00335"/>
    </source>
</evidence>
<name>A0A1H8III8_9BACL</name>
<dbReference type="PANTHER" id="PTHR47506">
    <property type="entry name" value="TRANSCRIPTIONAL REGULATORY PROTEIN"/>
    <property type="match status" value="1"/>
</dbReference>
<dbReference type="Pfam" id="PF00440">
    <property type="entry name" value="TetR_N"/>
    <property type="match status" value="1"/>
</dbReference>
<dbReference type="InterPro" id="IPR036271">
    <property type="entry name" value="Tet_transcr_reg_TetR-rel_C_sf"/>
</dbReference>
<feature type="DNA-binding region" description="H-T-H motif" evidence="4">
    <location>
        <begin position="29"/>
        <end position="48"/>
    </location>
</feature>
<dbReference type="InterPro" id="IPR009057">
    <property type="entry name" value="Homeodomain-like_sf"/>
</dbReference>
<dbReference type="InterPro" id="IPR011075">
    <property type="entry name" value="TetR_C"/>
</dbReference>
<dbReference type="AlphaFoldDB" id="A0A1H8III8"/>
<reference evidence="6 7" key="1">
    <citation type="submission" date="2016-10" db="EMBL/GenBank/DDBJ databases">
        <authorList>
            <person name="de Groot N.N."/>
        </authorList>
    </citation>
    <scope>NUCLEOTIDE SEQUENCE [LARGE SCALE GENOMIC DNA]</scope>
    <source>
        <strain evidence="6 7">DSM 46701</strain>
    </source>
</reference>
<gene>
    <name evidence="6" type="ORF">SAMN05444955_11775</name>
</gene>
<dbReference type="OrthoDB" id="9795242at2"/>
<dbReference type="SUPFAM" id="SSF46689">
    <property type="entry name" value="Homeodomain-like"/>
    <property type="match status" value="1"/>
</dbReference>
<dbReference type="Proteomes" id="UP000199695">
    <property type="component" value="Unassembled WGS sequence"/>
</dbReference>
<proteinExistence type="predicted"/>
<dbReference type="PROSITE" id="PS50977">
    <property type="entry name" value="HTH_TETR_2"/>
    <property type="match status" value="1"/>
</dbReference>
<keyword evidence="7" id="KW-1185">Reference proteome</keyword>
<dbReference type="SUPFAM" id="SSF48498">
    <property type="entry name" value="Tetracyclin repressor-like, C-terminal domain"/>
    <property type="match status" value="1"/>
</dbReference>
<evidence type="ECO:0000313" key="7">
    <source>
        <dbReference type="Proteomes" id="UP000199695"/>
    </source>
</evidence>
<keyword evidence="3" id="KW-0804">Transcription</keyword>
<dbReference type="Pfam" id="PF16925">
    <property type="entry name" value="TetR_C_13"/>
    <property type="match status" value="1"/>
</dbReference>
<dbReference type="Gene3D" id="1.10.10.60">
    <property type="entry name" value="Homeodomain-like"/>
    <property type="match status" value="1"/>
</dbReference>
<feature type="domain" description="HTH tetR-type" evidence="5">
    <location>
        <begin position="6"/>
        <end position="66"/>
    </location>
</feature>
<dbReference type="EMBL" id="FOCQ01000017">
    <property type="protein sequence ID" value="SEN67548.1"/>
    <property type="molecule type" value="Genomic_DNA"/>
</dbReference>
<dbReference type="STRING" id="1173111.SAMN05444955_11775"/>
<evidence type="ECO:0000256" key="2">
    <source>
        <dbReference type="ARBA" id="ARBA00023125"/>
    </source>
</evidence>
<evidence type="ECO:0000256" key="1">
    <source>
        <dbReference type="ARBA" id="ARBA00023015"/>
    </source>
</evidence>
<dbReference type="PANTHER" id="PTHR47506:SF1">
    <property type="entry name" value="HTH-TYPE TRANSCRIPTIONAL REGULATOR YJDC"/>
    <property type="match status" value="1"/>
</dbReference>
<dbReference type="RefSeq" id="WP_089972137.1">
    <property type="nucleotide sequence ID" value="NZ_FOCQ01000017.1"/>
</dbReference>
<keyword evidence="1" id="KW-0805">Transcription regulation</keyword>
<sequence>MARPREFDKMEILTKAVDIFWCRGYRGTSMEDLVKHLGIGRQSLYNAFSGKRDLFIAALKHYADQKTAHVVNILENNQSGRKAISRVFYDVLETEQNEREKGCLIVNTAIELAPDDPEIADLVQSNGKRIEQAFYRALVRAKNQGELGHSHDDLLALARFLNNARGGLMVTAKSTSDTDVLRNIIQITLSVLDKKI</sequence>
<evidence type="ECO:0000259" key="5">
    <source>
        <dbReference type="PROSITE" id="PS50977"/>
    </source>
</evidence>
<keyword evidence="2 4" id="KW-0238">DNA-binding</keyword>
<dbReference type="Gene3D" id="1.10.357.10">
    <property type="entry name" value="Tetracycline Repressor, domain 2"/>
    <property type="match status" value="1"/>
</dbReference>
<dbReference type="GO" id="GO:0003677">
    <property type="term" value="F:DNA binding"/>
    <property type="evidence" value="ECO:0007669"/>
    <property type="project" value="UniProtKB-UniRule"/>
</dbReference>
<evidence type="ECO:0000256" key="3">
    <source>
        <dbReference type="ARBA" id="ARBA00023163"/>
    </source>
</evidence>
<dbReference type="InterPro" id="IPR001647">
    <property type="entry name" value="HTH_TetR"/>
</dbReference>
<organism evidence="6 7">
    <name type="scientific">Lihuaxuella thermophila</name>
    <dbReference type="NCBI Taxonomy" id="1173111"/>
    <lineage>
        <taxon>Bacteria</taxon>
        <taxon>Bacillati</taxon>
        <taxon>Bacillota</taxon>
        <taxon>Bacilli</taxon>
        <taxon>Bacillales</taxon>
        <taxon>Thermoactinomycetaceae</taxon>
        <taxon>Lihuaxuella</taxon>
    </lineage>
</organism>